<reference evidence="3" key="1">
    <citation type="submission" date="2016-05" db="EMBL/GenBank/DDBJ databases">
        <title>Comparative genomics of biotechnologically important yeasts.</title>
        <authorList>
            <consortium name="DOE Joint Genome Institute"/>
            <person name="Riley R."/>
            <person name="Haridas S."/>
            <person name="Wolfe K.H."/>
            <person name="Lopes M.R."/>
            <person name="Hittinger C.T."/>
            <person name="Goker M."/>
            <person name="Salamov A."/>
            <person name="Wisecaver J."/>
            <person name="Long T.M."/>
            <person name="Aerts A.L."/>
            <person name="Barry K."/>
            <person name="Choi C."/>
            <person name="Clum A."/>
            <person name="Coughlan A.Y."/>
            <person name="Deshpande S."/>
            <person name="Douglass A.P."/>
            <person name="Hanson S.J."/>
            <person name="Klenk H.-P."/>
            <person name="Labutti K."/>
            <person name="Lapidus A."/>
            <person name="Lindquist E."/>
            <person name="Lipzen A."/>
            <person name="Meier-Kolthoff J.P."/>
            <person name="Ohm R.A."/>
            <person name="Otillar R.P."/>
            <person name="Pangilinan J."/>
            <person name="Peng Y."/>
            <person name="Rokas A."/>
            <person name="Rosa C.A."/>
            <person name="Scheuner C."/>
            <person name="Sibirny A.A."/>
            <person name="Slot J.C."/>
            <person name="Stielow J.B."/>
            <person name="Sun H."/>
            <person name="Kurtzman C.P."/>
            <person name="Blackwell M."/>
            <person name="Grigoriev I.V."/>
            <person name="Jeffries T.W."/>
        </authorList>
    </citation>
    <scope>NUCLEOTIDE SEQUENCE [LARGE SCALE GENOMIC DNA]</scope>
    <source>
        <strain evidence="3">NRRL Y-2460</strain>
    </source>
</reference>
<protein>
    <submittedName>
        <fullName evidence="2">Uncharacterized protein</fullName>
    </submittedName>
</protein>
<dbReference type="AlphaFoldDB" id="A0A1E4TQ58"/>
<proteinExistence type="predicted"/>
<name>A0A1E4TQ58_PACTA</name>
<feature type="region of interest" description="Disordered" evidence="1">
    <location>
        <begin position="67"/>
        <end position="91"/>
    </location>
</feature>
<evidence type="ECO:0000256" key="1">
    <source>
        <dbReference type="SAM" id="MobiDB-lite"/>
    </source>
</evidence>
<organism evidence="2 3">
    <name type="scientific">Pachysolen tannophilus NRRL Y-2460</name>
    <dbReference type="NCBI Taxonomy" id="669874"/>
    <lineage>
        <taxon>Eukaryota</taxon>
        <taxon>Fungi</taxon>
        <taxon>Dikarya</taxon>
        <taxon>Ascomycota</taxon>
        <taxon>Saccharomycotina</taxon>
        <taxon>Pichiomycetes</taxon>
        <taxon>Pachysolenaceae</taxon>
        <taxon>Pachysolen</taxon>
    </lineage>
</organism>
<keyword evidence="3" id="KW-1185">Reference proteome</keyword>
<evidence type="ECO:0000313" key="2">
    <source>
        <dbReference type="EMBL" id="ODV93895.1"/>
    </source>
</evidence>
<feature type="non-terminal residue" evidence="2">
    <location>
        <position position="1"/>
    </location>
</feature>
<sequence>MTIFWQKTNQYDLKNDSRSNFEGGSSSFPNIDARRRLFDIDTNSKMSHKKSYGSIINKLKTDINTKINKDNNNNNNNNVNNNNNNIQEPIMSPLRHGNYYQVVESELHKDDTYST</sequence>
<feature type="compositionally biased region" description="Low complexity" evidence="1">
    <location>
        <begin position="70"/>
        <end position="85"/>
    </location>
</feature>
<gene>
    <name evidence="2" type="ORF">PACTADRAFT_51642</name>
</gene>
<dbReference type="EMBL" id="KV454017">
    <property type="protein sequence ID" value="ODV93895.1"/>
    <property type="molecule type" value="Genomic_DNA"/>
</dbReference>
<dbReference type="Proteomes" id="UP000094236">
    <property type="component" value="Unassembled WGS sequence"/>
</dbReference>
<accession>A0A1E4TQ58</accession>
<evidence type="ECO:0000313" key="3">
    <source>
        <dbReference type="Proteomes" id="UP000094236"/>
    </source>
</evidence>